<sequence>GSPKLPCLHTLRSYPPPPQPPTSNPDCVFVLISAQELICLIPLHIGAGLCPPERTLIQSAHELVGLKPFLFLPICKNVTFGNQLHPGLILELEPANLLPCNETSGSHRWKTGEWSSCSATCGVGLMTRAVACTHRPFADSNRTVILGEGDCHPPKPSPVQACNRFDCPPLWDLHPWGQCSQSCAGGVQRRRVLCKQRLADGSVMELPDSFCPSRRPPSQQQCEKQDCPAQWITTDWSQCTATCGRHGFQSRQVTCKHHRTGKATREHHCMWSPRPPSWQRCNILSCSRTGECQDSTRYCEKVRQLELCPLPQFKRRCCVSCRNT</sequence>
<evidence type="ECO:0000256" key="4">
    <source>
        <dbReference type="ARBA" id="ARBA00022737"/>
    </source>
</evidence>
<reference evidence="6 7" key="2">
    <citation type="submission" date="2017-04" db="EMBL/GenBank/DDBJ databases">
        <title>CpG methylation of centromeres and impact of large insertions on vertebrate speciation.</title>
        <authorList>
            <person name="Ichikawa K."/>
            <person name="Yoshimura J."/>
            <person name="Morishita S."/>
        </authorList>
    </citation>
    <scope>NUCLEOTIDE SEQUENCE</scope>
    <source>
        <strain evidence="6 7">HNI</strain>
    </source>
</reference>
<dbReference type="Proteomes" id="UP000265180">
    <property type="component" value="Chromosome 18"/>
</dbReference>
<evidence type="ECO:0000313" key="6">
    <source>
        <dbReference type="Ensembl" id="ENSORLP00020029691.1"/>
    </source>
</evidence>
<dbReference type="InterPro" id="IPR050439">
    <property type="entry name" value="ADAMTS_ADAMTS-like"/>
</dbReference>
<dbReference type="Gene3D" id="2.20.100.10">
    <property type="entry name" value="Thrombospondin type-1 (TSP1) repeat"/>
    <property type="match status" value="3"/>
</dbReference>
<evidence type="ECO:0000256" key="3">
    <source>
        <dbReference type="ARBA" id="ARBA00022729"/>
    </source>
</evidence>
<dbReference type="InterPro" id="IPR000884">
    <property type="entry name" value="TSP1_rpt"/>
</dbReference>
<dbReference type="GO" id="GO:0005576">
    <property type="term" value="C:extracellular region"/>
    <property type="evidence" value="ECO:0007669"/>
    <property type="project" value="UniProtKB-SubCell"/>
</dbReference>
<dbReference type="Pfam" id="PF19030">
    <property type="entry name" value="TSP1_ADAMTS"/>
    <property type="match status" value="3"/>
</dbReference>
<dbReference type="PANTHER" id="PTHR13723">
    <property type="entry name" value="ADAMTS A DISINTEGRIN AND METALLOPROTEASE WITH THROMBOSPONDIN MOTIFS PROTEASE"/>
    <property type="match status" value="1"/>
</dbReference>
<dbReference type="SUPFAM" id="SSF82895">
    <property type="entry name" value="TSP-1 type 1 repeat"/>
    <property type="match status" value="3"/>
</dbReference>
<proteinExistence type="predicted"/>
<reference evidence="6" key="4">
    <citation type="submission" date="2025-09" db="UniProtKB">
        <authorList>
            <consortium name="Ensembl"/>
        </authorList>
    </citation>
    <scope>IDENTIFICATION</scope>
    <source>
        <strain evidence="6">HNI</strain>
    </source>
</reference>
<evidence type="ECO:0000256" key="2">
    <source>
        <dbReference type="ARBA" id="ARBA00022525"/>
    </source>
</evidence>
<evidence type="ECO:0000259" key="5">
    <source>
        <dbReference type="PROSITE" id="PS50900"/>
    </source>
</evidence>
<dbReference type="FunFam" id="2.20.100.10:FF:000005">
    <property type="entry name" value="ADAM metallopeptidase with thrombospondin type 1 motif 9"/>
    <property type="match status" value="1"/>
</dbReference>
<reference key="1">
    <citation type="journal article" date="2007" name="Nature">
        <title>The medaka draft genome and insights into vertebrate genome evolution.</title>
        <authorList>
            <person name="Kasahara M."/>
            <person name="Naruse K."/>
            <person name="Sasaki S."/>
            <person name="Nakatani Y."/>
            <person name="Qu W."/>
            <person name="Ahsan B."/>
            <person name="Yamada T."/>
            <person name="Nagayasu Y."/>
            <person name="Doi K."/>
            <person name="Kasai Y."/>
            <person name="Jindo T."/>
            <person name="Kobayashi D."/>
            <person name="Shimada A."/>
            <person name="Toyoda A."/>
            <person name="Kuroki Y."/>
            <person name="Fujiyama A."/>
            <person name="Sasaki T."/>
            <person name="Shimizu A."/>
            <person name="Asakawa S."/>
            <person name="Shimizu N."/>
            <person name="Hashimoto S."/>
            <person name="Yang J."/>
            <person name="Lee Y."/>
            <person name="Matsushima K."/>
            <person name="Sugano S."/>
            <person name="Sakaizumi M."/>
            <person name="Narita T."/>
            <person name="Ohishi K."/>
            <person name="Haga S."/>
            <person name="Ohta F."/>
            <person name="Nomoto H."/>
            <person name="Nogata K."/>
            <person name="Morishita T."/>
            <person name="Endo T."/>
            <person name="Shin-I T."/>
            <person name="Takeda H."/>
            <person name="Morishita S."/>
            <person name="Kohara Y."/>
        </authorList>
    </citation>
    <scope>NUCLEOTIDE SEQUENCE [LARGE SCALE GENOMIC DNA]</scope>
    <source>
        <strain>Hd-rR</strain>
    </source>
</reference>
<dbReference type="PROSITE" id="PS50092">
    <property type="entry name" value="TSP1"/>
    <property type="match status" value="3"/>
</dbReference>
<dbReference type="Ensembl" id="ENSORLT00020020147.1">
    <property type="protein sequence ID" value="ENSORLP00020029691.1"/>
    <property type="gene ID" value="ENSORLG00020013782.1"/>
</dbReference>
<accession>A0A3P9M9P2</accession>
<name>A0A3P9M9P2_ORYLA</name>
<reference evidence="6" key="3">
    <citation type="submission" date="2025-08" db="UniProtKB">
        <authorList>
            <consortium name="Ensembl"/>
        </authorList>
    </citation>
    <scope>IDENTIFICATION</scope>
    <source>
        <strain evidence="6">HNI</strain>
    </source>
</reference>
<dbReference type="PANTHER" id="PTHR13723:SF305">
    <property type="entry name" value="PROTEIN MADD-4"/>
    <property type="match status" value="1"/>
</dbReference>
<dbReference type="AlphaFoldDB" id="A0A3P9M9P2"/>
<keyword evidence="2" id="KW-0964">Secreted</keyword>
<evidence type="ECO:0000256" key="1">
    <source>
        <dbReference type="ARBA" id="ARBA00004613"/>
    </source>
</evidence>
<dbReference type="Pfam" id="PF08686">
    <property type="entry name" value="PLAC"/>
    <property type="match status" value="1"/>
</dbReference>
<organism evidence="6 7">
    <name type="scientific">Oryzias latipes</name>
    <name type="common">Japanese rice fish</name>
    <name type="synonym">Japanese killifish</name>
    <dbReference type="NCBI Taxonomy" id="8090"/>
    <lineage>
        <taxon>Eukaryota</taxon>
        <taxon>Metazoa</taxon>
        <taxon>Chordata</taxon>
        <taxon>Craniata</taxon>
        <taxon>Vertebrata</taxon>
        <taxon>Euteleostomi</taxon>
        <taxon>Actinopterygii</taxon>
        <taxon>Neopterygii</taxon>
        <taxon>Teleostei</taxon>
        <taxon>Neoteleostei</taxon>
        <taxon>Acanthomorphata</taxon>
        <taxon>Ovalentaria</taxon>
        <taxon>Atherinomorphae</taxon>
        <taxon>Beloniformes</taxon>
        <taxon>Adrianichthyidae</taxon>
        <taxon>Oryziinae</taxon>
        <taxon>Oryzias</taxon>
    </lineage>
</organism>
<dbReference type="PROSITE" id="PS50900">
    <property type="entry name" value="PLAC"/>
    <property type="match status" value="1"/>
</dbReference>
<evidence type="ECO:0000313" key="7">
    <source>
        <dbReference type="Proteomes" id="UP000265180"/>
    </source>
</evidence>
<protein>
    <recommendedName>
        <fullName evidence="5">PLAC domain-containing protein</fullName>
    </recommendedName>
</protein>
<dbReference type="InterPro" id="IPR010909">
    <property type="entry name" value="PLAC"/>
</dbReference>
<keyword evidence="4" id="KW-0677">Repeat</keyword>
<feature type="domain" description="PLAC" evidence="5">
    <location>
        <begin position="288"/>
        <end position="324"/>
    </location>
</feature>
<comment type="subcellular location">
    <subcellularLocation>
        <location evidence="1">Secreted</location>
    </subcellularLocation>
</comment>
<dbReference type="SMART" id="SM00209">
    <property type="entry name" value="TSP1"/>
    <property type="match status" value="3"/>
</dbReference>
<dbReference type="InterPro" id="IPR036383">
    <property type="entry name" value="TSP1_rpt_sf"/>
</dbReference>
<keyword evidence="3" id="KW-0732">Signal</keyword>